<dbReference type="GO" id="GO:0016787">
    <property type="term" value="F:hydrolase activity"/>
    <property type="evidence" value="ECO:0007669"/>
    <property type="project" value="UniProtKB-KW"/>
</dbReference>
<keyword evidence="3" id="KW-0347">Helicase</keyword>
<dbReference type="InterPro" id="IPR000629">
    <property type="entry name" value="RNA-helicase_DEAD-box_CS"/>
</dbReference>
<dbReference type="InterPro" id="IPR011545">
    <property type="entry name" value="DEAD/DEAH_box_helicase_dom"/>
</dbReference>
<evidence type="ECO:0000256" key="6">
    <source>
        <dbReference type="SAM" id="MobiDB-lite"/>
    </source>
</evidence>
<feature type="compositionally biased region" description="Low complexity" evidence="6">
    <location>
        <begin position="304"/>
        <end position="332"/>
    </location>
</feature>
<evidence type="ECO:0000256" key="3">
    <source>
        <dbReference type="ARBA" id="ARBA00022806"/>
    </source>
</evidence>
<evidence type="ECO:0000256" key="2">
    <source>
        <dbReference type="ARBA" id="ARBA00022801"/>
    </source>
</evidence>
<feature type="short sequence motif" description="Q motif" evidence="5">
    <location>
        <begin position="468"/>
        <end position="496"/>
    </location>
</feature>
<dbReference type="PROSITE" id="PS51195">
    <property type="entry name" value="Q_MOTIF"/>
    <property type="match status" value="1"/>
</dbReference>
<name>A0A1D3CVB4_9EIME</name>
<dbReference type="GO" id="GO:0003724">
    <property type="term" value="F:RNA helicase activity"/>
    <property type="evidence" value="ECO:0007669"/>
    <property type="project" value="InterPro"/>
</dbReference>
<keyword evidence="4" id="KW-0067">ATP-binding</keyword>
<dbReference type="AlphaFoldDB" id="A0A1D3CVB4"/>
<keyword evidence="2" id="KW-0378">Hydrolase</keyword>
<dbReference type="GO" id="GO:0005524">
    <property type="term" value="F:ATP binding"/>
    <property type="evidence" value="ECO:0007669"/>
    <property type="project" value="UniProtKB-KW"/>
</dbReference>
<dbReference type="PROSITE" id="PS51192">
    <property type="entry name" value="HELICASE_ATP_BIND_1"/>
    <property type="match status" value="1"/>
</dbReference>
<evidence type="ECO:0000259" key="7">
    <source>
        <dbReference type="PROSITE" id="PS51192"/>
    </source>
</evidence>
<dbReference type="Gene3D" id="3.40.50.300">
    <property type="entry name" value="P-loop containing nucleotide triphosphate hydrolases"/>
    <property type="match status" value="2"/>
</dbReference>
<dbReference type="VEuPathDB" id="ToxoDB:cyc_00887"/>
<dbReference type="Proteomes" id="UP000095192">
    <property type="component" value="Unassembled WGS sequence"/>
</dbReference>
<evidence type="ECO:0008006" key="11">
    <source>
        <dbReference type="Google" id="ProtNLM"/>
    </source>
</evidence>
<dbReference type="PANTHER" id="PTHR47958">
    <property type="entry name" value="ATP-DEPENDENT RNA HELICASE DBP3"/>
    <property type="match status" value="1"/>
</dbReference>
<dbReference type="InterPro" id="IPR027417">
    <property type="entry name" value="P-loop_NTPase"/>
</dbReference>
<feature type="compositionally biased region" description="Low complexity" evidence="6">
    <location>
        <begin position="96"/>
        <end position="105"/>
    </location>
</feature>
<protein>
    <recommendedName>
        <fullName evidence="11">DEAD/DEAH box helicase domain-containing protein</fullName>
    </recommendedName>
</protein>
<feature type="compositionally biased region" description="Basic and acidic residues" evidence="6">
    <location>
        <begin position="106"/>
        <end position="118"/>
    </location>
</feature>
<feature type="region of interest" description="Disordered" evidence="6">
    <location>
        <begin position="1"/>
        <end position="170"/>
    </location>
</feature>
<reference evidence="9 10" key="1">
    <citation type="journal article" date="2016" name="BMC Genomics">
        <title>Comparative genomics reveals Cyclospora cayetanensis possesses coccidia-like metabolism and invasion components but unique surface antigens.</title>
        <authorList>
            <person name="Liu S."/>
            <person name="Wang L."/>
            <person name="Zheng H."/>
            <person name="Xu Z."/>
            <person name="Roellig D.M."/>
            <person name="Li N."/>
            <person name="Frace M.A."/>
            <person name="Tang K."/>
            <person name="Arrowood M.J."/>
            <person name="Moss D.M."/>
            <person name="Zhang L."/>
            <person name="Feng Y."/>
            <person name="Xiao L."/>
        </authorList>
    </citation>
    <scope>NUCLEOTIDE SEQUENCE [LARGE SCALE GENOMIC DNA]</scope>
    <source>
        <strain evidence="9 10">CHN_HEN01</strain>
    </source>
</reference>
<accession>A0A1D3CVB4</accession>
<evidence type="ECO:0000256" key="4">
    <source>
        <dbReference type="ARBA" id="ARBA00022840"/>
    </source>
</evidence>
<keyword evidence="10" id="KW-1185">Reference proteome</keyword>
<feature type="compositionally biased region" description="Basic and acidic residues" evidence="6">
    <location>
        <begin position="145"/>
        <end position="156"/>
    </location>
</feature>
<evidence type="ECO:0000259" key="8">
    <source>
        <dbReference type="PROSITE" id="PS51195"/>
    </source>
</evidence>
<dbReference type="InterPro" id="IPR014014">
    <property type="entry name" value="RNA_helicase_DEAD_Q_motif"/>
</dbReference>
<evidence type="ECO:0000313" key="9">
    <source>
        <dbReference type="EMBL" id="OEH75137.1"/>
    </source>
</evidence>
<evidence type="ECO:0000256" key="1">
    <source>
        <dbReference type="ARBA" id="ARBA00022741"/>
    </source>
</evidence>
<evidence type="ECO:0000256" key="5">
    <source>
        <dbReference type="PROSITE-ProRule" id="PRU00552"/>
    </source>
</evidence>
<dbReference type="VEuPathDB" id="ToxoDB:LOC34617984"/>
<feature type="compositionally biased region" description="Low complexity" evidence="6">
    <location>
        <begin position="246"/>
        <end position="261"/>
    </location>
</feature>
<gene>
    <name evidence="9" type="ORF">cyc_00887</name>
</gene>
<dbReference type="GO" id="GO:0003676">
    <property type="term" value="F:nucleic acid binding"/>
    <property type="evidence" value="ECO:0007669"/>
    <property type="project" value="InterPro"/>
</dbReference>
<organism evidence="9 10">
    <name type="scientific">Cyclospora cayetanensis</name>
    <dbReference type="NCBI Taxonomy" id="88456"/>
    <lineage>
        <taxon>Eukaryota</taxon>
        <taxon>Sar</taxon>
        <taxon>Alveolata</taxon>
        <taxon>Apicomplexa</taxon>
        <taxon>Conoidasida</taxon>
        <taxon>Coccidia</taxon>
        <taxon>Eucoccidiorida</taxon>
        <taxon>Eimeriorina</taxon>
        <taxon>Eimeriidae</taxon>
        <taxon>Cyclospora</taxon>
    </lineage>
</organism>
<evidence type="ECO:0000313" key="10">
    <source>
        <dbReference type="Proteomes" id="UP000095192"/>
    </source>
</evidence>
<dbReference type="SMART" id="SM00487">
    <property type="entry name" value="DEXDc"/>
    <property type="match status" value="1"/>
</dbReference>
<dbReference type="InParanoid" id="A0A1D3CVB4"/>
<dbReference type="Pfam" id="PF00270">
    <property type="entry name" value="DEAD"/>
    <property type="match status" value="1"/>
</dbReference>
<feature type="compositionally biased region" description="Basic and acidic residues" evidence="6">
    <location>
        <begin position="67"/>
        <end position="94"/>
    </location>
</feature>
<keyword evidence="1" id="KW-0547">Nucleotide-binding</keyword>
<feature type="region of interest" description="Disordered" evidence="6">
    <location>
        <begin position="246"/>
        <end position="366"/>
    </location>
</feature>
<dbReference type="EMBL" id="JROU02001824">
    <property type="protein sequence ID" value="OEH75137.1"/>
    <property type="molecule type" value="Genomic_DNA"/>
</dbReference>
<feature type="compositionally biased region" description="Basic and acidic residues" evidence="6">
    <location>
        <begin position="27"/>
        <end position="57"/>
    </location>
</feature>
<feature type="compositionally biased region" description="Low complexity" evidence="6">
    <location>
        <begin position="346"/>
        <end position="357"/>
    </location>
</feature>
<dbReference type="PROSITE" id="PS00039">
    <property type="entry name" value="DEAD_ATP_HELICASE"/>
    <property type="match status" value="1"/>
</dbReference>
<dbReference type="InterPro" id="IPR014001">
    <property type="entry name" value="Helicase_ATP-bd"/>
</dbReference>
<dbReference type="SUPFAM" id="SSF52540">
    <property type="entry name" value="P-loop containing nucleoside triphosphate hydrolases"/>
    <property type="match status" value="2"/>
</dbReference>
<proteinExistence type="predicted"/>
<feature type="domain" description="Helicase ATP-binding" evidence="7">
    <location>
        <begin position="499"/>
        <end position="756"/>
    </location>
</feature>
<feature type="domain" description="DEAD-box RNA helicase Q" evidence="8">
    <location>
        <begin position="468"/>
        <end position="496"/>
    </location>
</feature>
<feature type="region of interest" description="Disordered" evidence="6">
    <location>
        <begin position="562"/>
        <end position="605"/>
    </location>
</feature>
<comment type="caution">
    <text evidence="9">The sequence shown here is derived from an EMBL/GenBank/DDBJ whole genome shotgun (WGS) entry which is preliminary data.</text>
</comment>
<sequence>MSSSDASRASGRRSEAGNASRRRRSSRSLESRNREDGRSDGNPREGRGSYRSSEDAYCKAADSSRYSSREAEEARAERRLPSRADRRGEGDHRTCRQSPSRLSSSKSKDRSGEKEEMRCQTSSSAVRDTDDGAGDSARGSRLPKRVLEEPAEDRELAAASSKASQAKEDTDLLDAFMSALESEAKEEVAKAEDEGQVEALECISSRAAEPPRLQSISLEEISRWQEVEANYLPPAAVAKAAGANAAVPPASTTEAATPPAAEGVKGEGEQQESLVAIESEETQAAAAACLSPDSPRVKQELEADAAAPSASVGAARQTASAGKTAAAQSAATDEGEGGVKAEGEASEASTATALSLAGGEGPNDEDEKYHELFLETLRKEQNTAGEDNDTQAKEQLANLSYFDLVKRVGLKKELPLVDHASCKFPPIKKNLYVQVKELTDLKDHEVEALRKTNGNIKVRGKQCPRPVSAFHQCGLPEKVLRHLEMRGFEKPFPVQSQCMPILMCGRDLIAVAETGSGKTLAYTLPLVRHVLSVKRQYKDYLAKQKEEKLQQQQQELVDAAADGDANRVTSTPDSAAAAAESKGKPRGRQNAQDGDDQDRDRFRKNEKGERMLIYGNFKEGMIGLVIAPTRELSLQISKEVSRLCKLVDLNVASLYGGAGIGGQLGQIRRGVDVVVGTPGRLIDVLTLNSCKFTSLKRVTFVVLDEADRMFDYGFEPQISSILRSTRLDRQTCLFSATFPSHIESLARRILYKPIEVVVGEKGRTAAKVQQYVEVMDEERKFYRLLQLLGDWQDYGSIIIFVNKQIEADELFAELLKGGVLMPSKLCV</sequence>